<sequence length="89" mass="10628">MYSFQRISFSCFALRRTWTLNRLYSARLTNCARNQRVIYPPLLGEKGSFPLARENGRESVRQRMLSRQDGKSRETLFARNSRKKEKPLW</sequence>
<gene>
    <name evidence="2" type="ORF">TPAB3V08_LOCUS14107</name>
</gene>
<organism evidence="2 3">
    <name type="scientific">Timema podura</name>
    <name type="common">Walking stick</name>
    <dbReference type="NCBI Taxonomy" id="61482"/>
    <lineage>
        <taxon>Eukaryota</taxon>
        <taxon>Metazoa</taxon>
        <taxon>Ecdysozoa</taxon>
        <taxon>Arthropoda</taxon>
        <taxon>Hexapoda</taxon>
        <taxon>Insecta</taxon>
        <taxon>Pterygota</taxon>
        <taxon>Neoptera</taxon>
        <taxon>Polyneoptera</taxon>
        <taxon>Phasmatodea</taxon>
        <taxon>Timematodea</taxon>
        <taxon>Timematoidea</taxon>
        <taxon>Timematidae</taxon>
        <taxon>Timema</taxon>
    </lineage>
</organism>
<dbReference type="Proteomes" id="UP001153148">
    <property type="component" value="Unassembled WGS sequence"/>
</dbReference>
<feature type="region of interest" description="Disordered" evidence="1">
    <location>
        <begin position="55"/>
        <end position="89"/>
    </location>
</feature>
<evidence type="ECO:0000256" key="1">
    <source>
        <dbReference type="SAM" id="MobiDB-lite"/>
    </source>
</evidence>
<evidence type="ECO:0000313" key="3">
    <source>
        <dbReference type="Proteomes" id="UP001153148"/>
    </source>
</evidence>
<protein>
    <submittedName>
        <fullName evidence="2">Uncharacterized protein</fullName>
    </submittedName>
</protein>
<name>A0ABN7PIF7_TIMPD</name>
<feature type="compositionally biased region" description="Basic and acidic residues" evidence="1">
    <location>
        <begin position="55"/>
        <end position="76"/>
    </location>
</feature>
<accession>A0ABN7PIF7</accession>
<keyword evidence="3" id="KW-1185">Reference proteome</keyword>
<comment type="caution">
    <text evidence="2">The sequence shown here is derived from an EMBL/GenBank/DDBJ whole genome shotgun (WGS) entry which is preliminary data.</text>
</comment>
<evidence type="ECO:0000313" key="2">
    <source>
        <dbReference type="EMBL" id="CAG2067164.1"/>
    </source>
</evidence>
<proteinExistence type="predicted"/>
<reference evidence="2" key="1">
    <citation type="submission" date="2021-03" db="EMBL/GenBank/DDBJ databases">
        <authorList>
            <person name="Tran Van P."/>
        </authorList>
    </citation>
    <scope>NUCLEOTIDE SEQUENCE</scope>
</reference>
<feature type="compositionally biased region" description="Basic residues" evidence="1">
    <location>
        <begin position="80"/>
        <end position="89"/>
    </location>
</feature>
<dbReference type="EMBL" id="CAJPIN010064203">
    <property type="protein sequence ID" value="CAG2067164.1"/>
    <property type="molecule type" value="Genomic_DNA"/>
</dbReference>